<keyword evidence="21" id="KW-1185">Reference proteome</keyword>
<dbReference type="EC" id="2.7.11.1" evidence="2"/>
<dbReference type="SUPFAM" id="SSF51110">
    <property type="entry name" value="alpha-D-mannose-specific plant lectins"/>
    <property type="match status" value="1"/>
</dbReference>
<evidence type="ECO:0000259" key="19">
    <source>
        <dbReference type="PROSITE" id="PS50948"/>
    </source>
</evidence>
<dbReference type="Proteomes" id="UP000008311">
    <property type="component" value="Unassembled WGS sequence"/>
</dbReference>
<accession>B9SFF1</accession>
<comment type="catalytic activity">
    <reaction evidence="15">
        <text>L-threonyl-[protein] + ATP = O-phospho-L-threonyl-[protein] + ADP + H(+)</text>
        <dbReference type="Rhea" id="RHEA:46608"/>
        <dbReference type="Rhea" id="RHEA-COMP:11060"/>
        <dbReference type="Rhea" id="RHEA-COMP:11605"/>
        <dbReference type="ChEBI" id="CHEBI:15378"/>
        <dbReference type="ChEBI" id="CHEBI:30013"/>
        <dbReference type="ChEBI" id="CHEBI:30616"/>
        <dbReference type="ChEBI" id="CHEBI:61977"/>
        <dbReference type="ChEBI" id="CHEBI:456216"/>
        <dbReference type="EC" id="2.7.11.1"/>
    </reaction>
</comment>
<evidence type="ECO:0000256" key="16">
    <source>
        <dbReference type="ARBA" id="ARBA00048679"/>
    </source>
</evidence>
<feature type="domain" description="Apple" evidence="19">
    <location>
        <begin position="609"/>
        <end position="692"/>
    </location>
</feature>
<evidence type="ECO:0000256" key="11">
    <source>
        <dbReference type="ARBA" id="ARBA00022989"/>
    </source>
</evidence>
<reference evidence="21" key="1">
    <citation type="journal article" date="2010" name="Nat. Biotechnol.">
        <title>Draft genome sequence of the oilseed species Ricinus communis.</title>
        <authorList>
            <person name="Chan A.P."/>
            <person name="Crabtree J."/>
            <person name="Zhao Q."/>
            <person name="Lorenzi H."/>
            <person name="Orvis J."/>
            <person name="Puiu D."/>
            <person name="Melake-Berhan A."/>
            <person name="Jones K.M."/>
            <person name="Redman J."/>
            <person name="Chen G."/>
            <person name="Cahoon E.B."/>
            <person name="Gedil M."/>
            <person name="Stanke M."/>
            <person name="Haas B.J."/>
            <person name="Wortman J.R."/>
            <person name="Fraser-Liggett C.M."/>
            <person name="Ravel J."/>
            <person name="Rabinowicz P.D."/>
        </authorList>
    </citation>
    <scope>NUCLEOTIDE SEQUENCE [LARGE SCALE GENOMIC DNA]</scope>
    <source>
        <strain evidence="21">cv. Hale</strain>
    </source>
</reference>
<organism evidence="20 21">
    <name type="scientific">Ricinus communis</name>
    <name type="common">Castor bean</name>
    <dbReference type="NCBI Taxonomy" id="3988"/>
    <lineage>
        <taxon>Eukaryota</taxon>
        <taxon>Viridiplantae</taxon>
        <taxon>Streptophyta</taxon>
        <taxon>Embryophyta</taxon>
        <taxon>Tracheophyta</taxon>
        <taxon>Spermatophyta</taxon>
        <taxon>Magnoliopsida</taxon>
        <taxon>eudicotyledons</taxon>
        <taxon>Gunneridae</taxon>
        <taxon>Pentapetalae</taxon>
        <taxon>rosids</taxon>
        <taxon>fabids</taxon>
        <taxon>Malpighiales</taxon>
        <taxon>Euphorbiaceae</taxon>
        <taxon>Acalyphoideae</taxon>
        <taxon>Acalypheae</taxon>
        <taxon>Ricinus</taxon>
    </lineage>
</organism>
<comment type="subcellular location">
    <subcellularLocation>
        <location evidence="1">Cell membrane</location>
        <topology evidence="1">Single-pass type I membrane protein</topology>
    </subcellularLocation>
</comment>
<feature type="domain" description="Protein kinase" evidence="17">
    <location>
        <begin position="774"/>
        <end position="1061"/>
    </location>
</feature>
<dbReference type="InterPro" id="IPR000719">
    <property type="entry name" value="Prot_kinase_dom"/>
</dbReference>
<dbReference type="SUPFAM" id="SSF56112">
    <property type="entry name" value="Protein kinase-like (PK-like)"/>
    <property type="match status" value="2"/>
</dbReference>
<evidence type="ECO:0000256" key="3">
    <source>
        <dbReference type="ARBA" id="ARBA00022475"/>
    </source>
</evidence>
<evidence type="ECO:0000256" key="9">
    <source>
        <dbReference type="ARBA" id="ARBA00022777"/>
    </source>
</evidence>
<dbReference type="FunFam" id="3.30.200.20:FF:000195">
    <property type="entry name" value="G-type lectin S-receptor-like serine/threonine-protein kinase"/>
    <property type="match status" value="1"/>
</dbReference>
<dbReference type="eggNOG" id="ENOG502QSMT">
    <property type="taxonomic scope" value="Eukaryota"/>
</dbReference>
<evidence type="ECO:0000256" key="8">
    <source>
        <dbReference type="ARBA" id="ARBA00022741"/>
    </source>
</evidence>
<proteinExistence type="predicted"/>
<keyword evidence="7" id="KW-0732">Signal</keyword>
<evidence type="ECO:0000256" key="5">
    <source>
        <dbReference type="ARBA" id="ARBA00022679"/>
    </source>
</evidence>
<dbReference type="Pfam" id="PF08276">
    <property type="entry name" value="PAN_2"/>
    <property type="match status" value="1"/>
</dbReference>
<dbReference type="InterPro" id="IPR001245">
    <property type="entry name" value="Ser-Thr/Tyr_kinase_cat_dom"/>
</dbReference>
<dbReference type="FunFam" id="3.30.200.20:FF:000217">
    <property type="entry name" value="probable LRR receptor-like serine/threonine-protein kinase At1g53430"/>
    <property type="match status" value="1"/>
</dbReference>
<evidence type="ECO:0000256" key="4">
    <source>
        <dbReference type="ARBA" id="ARBA00022527"/>
    </source>
</evidence>
<dbReference type="PROSITE" id="PS50011">
    <property type="entry name" value="PROTEIN_KINASE_DOM"/>
    <property type="match status" value="2"/>
</dbReference>
<dbReference type="Pfam" id="PF01453">
    <property type="entry name" value="B_lectin"/>
    <property type="match status" value="1"/>
</dbReference>
<dbReference type="InterPro" id="IPR021820">
    <property type="entry name" value="S-locus_recpt_kinase_C"/>
</dbReference>
<evidence type="ECO:0000256" key="15">
    <source>
        <dbReference type="ARBA" id="ARBA00047899"/>
    </source>
</evidence>
<dbReference type="Gene3D" id="3.30.200.20">
    <property type="entry name" value="Phosphorylase Kinase, domain 1"/>
    <property type="match status" value="2"/>
</dbReference>
<dbReference type="CDD" id="cd01098">
    <property type="entry name" value="PAN_AP_plant"/>
    <property type="match status" value="1"/>
</dbReference>
<evidence type="ECO:0000256" key="13">
    <source>
        <dbReference type="ARBA" id="ARBA00023157"/>
    </source>
</evidence>
<evidence type="ECO:0000313" key="21">
    <source>
        <dbReference type="Proteomes" id="UP000008311"/>
    </source>
</evidence>
<dbReference type="Pfam" id="PF00954">
    <property type="entry name" value="S_locus_glycop"/>
    <property type="match status" value="1"/>
</dbReference>
<dbReference type="PANTHER" id="PTHR27002">
    <property type="entry name" value="RECEPTOR-LIKE SERINE/THREONINE-PROTEIN KINASE SD1-8"/>
    <property type="match status" value="1"/>
</dbReference>
<evidence type="ECO:0000313" key="20">
    <source>
        <dbReference type="EMBL" id="EEF37739.1"/>
    </source>
</evidence>
<dbReference type="FunFam" id="2.90.10.10:FF:000001">
    <property type="entry name" value="G-type lectin S-receptor-like serine/threonine-protein kinase"/>
    <property type="match status" value="1"/>
</dbReference>
<dbReference type="SMART" id="SM00108">
    <property type="entry name" value="B_lectin"/>
    <property type="match status" value="1"/>
</dbReference>
<dbReference type="PROSITE" id="PS00108">
    <property type="entry name" value="PROTEIN_KINASE_ST"/>
    <property type="match status" value="2"/>
</dbReference>
<dbReference type="Pfam" id="PF00069">
    <property type="entry name" value="Pkinase"/>
    <property type="match status" value="1"/>
</dbReference>
<gene>
    <name evidence="20" type="ORF">RCOM_1096930</name>
</gene>
<dbReference type="InParanoid" id="B9SFF1"/>
<dbReference type="InterPro" id="IPR036426">
    <property type="entry name" value="Bulb-type_lectin_dom_sf"/>
</dbReference>
<keyword evidence="5" id="KW-0808">Transferase</keyword>
<dbReference type="GO" id="GO:0006955">
    <property type="term" value="P:immune response"/>
    <property type="evidence" value="ECO:0000318"/>
    <property type="project" value="GO_Central"/>
</dbReference>
<dbReference type="CDD" id="cd14066">
    <property type="entry name" value="STKc_IRAK"/>
    <property type="match status" value="1"/>
</dbReference>
<evidence type="ECO:0000259" key="17">
    <source>
        <dbReference type="PROSITE" id="PS50011"/>
    </source>
</evidence>
<dbReference type="PROSITE" id="PS50948">
    <property type="entry name" value="PAN"/>
    <property type="match status" value="1"/>
</dbReference>
<dbReference type="InterPro" id="IPR000858">
    <property type="entry name" value="S_locus_glycoprot_dom"/>
</dbReference>
<keyword evidence="8" id="KW-0547">Nucleotide-binding</keyword>
<sequence length="1093" mass="122749">MDNVNQVKLQELPIFSLQELATATNNFDIVNKLGQGGFGPVYKGDFPDGQGIAVKRLSRASGQGLEDFMNEVVVISKLQHRNLRKRFLVVEGVCRSLLYLHRDSRLRITHRDLKASNILLDQELNPEISDFGMARIFGGNEDQANTRRIVGTYFGVLLLEIVSERRNTSFYDNEEALSLLEFAWKLWNEGNAAALVDPVLSDPCYQVEIFRCIHVGLLCVREFARDRPAVSTVLSMLNSEILDLPIPKQPAFSENQINLHSDASQQSRKKYYIYKLLNKSFMFYTLYFDLYYYRFFSVVPLKSCLLTIFLLLCYSMNSCAAIHTITSSQPVNDPETVDSPGNIFKLGFFSLGNSSNRYVGVWYSQVSPRNIVWVANRNRPLNDSSGTMTVSDGNLVILNGQQEILWSANVSNRVNNSRAHLKDDGNLVLLDNATGNIIWESEKKVLTSWKSPSDPSIGSFSAGIDPNRIPQFFVWKESLPYWRSGPWFGHVYTGIPNLSSNYLNGFSIVEDNGTYSAILKIAESLYNFALDSAGEGGGKVWDQGKEIWNYIFKIPGKCGVYGKCGKFGVCNEEKSHICSCLPGFVPENGMEWERGNWTSGCVRRRSLQCDKTQNSSEVGKEDGFRKLQKLKVPDSAQWSPASEQQCKEECLSDCSCTAYSYYTNFGCMSWMGNLNDVQQFSSGGLDLYIRLHHSEFGNCSSSFNFFLISVISYLLTCLIVEENGKSKQKFSPKTTEDLLTFSDVNIHIDNMSPEKLKELPVFSLQSLATATGNFDITNKLGEGGFGPVYRGKLTHGQEIAVKRLSIASGQGLQEFMNEVVVISKLQHRNLVRLLGCCVEGEEKMLVYEYMPNKSLDALLFDPHQKELLDWRKRFHIIEGICRGLLYLHRDSRLRIIHRDLKASNILLDDELNPKISDFGMARIFGSNEDQANTRRIVGTFGYISPEYVTEGVFSEKSDVFSFGVLLLEIVSGRKNSSVYKTNQALGLLGIAWKLWNEGNIAVLVDPVLQSDPCFQVEISRCVHVGLLCAQAHPKDRPAMSTVISMLNSEIVDLPIPKQPAFAESQVSLDSDTSQQSQKNCSVNIVTITIADGR</sequence>
<dbReference type="GO" id="GO:0004674">
    <property type="term" value="F:protein serine/threonine kinase activity"/>
    <property type="evidence" value="ECO:0000318"/>
    <property type="project" value="GO_Central"/>
</dbReference>
<comment type="catalytic activity">
    <reaction evidence="16">
        <text>L-seryl-[protein] + ATP = O-phospho-L-seryl-[protein] + ADP + H(+)</text>
        <dbReference type="Rhea" id="RHEA:17989"/>
        <dbReference type="Rhea" id="RHEA-COMP:9863"/>
        <dbReference type="Rhea" id="RHEA-COMP:11604"/>
        <dbReference type="ChEBI" id="CHEBI:15378"/>
        <dbReference type="ChEBI" id="CHEBI:29999"/>
        <dbReference type="ChEBI" id="CHEBI:30616"/>
        <dbReference type="ChEBI" id="CHEBI:83421"/>
        <dbReference type="ChEBI" id="CHEBI:456216"/>
        <dbReference type="EC" id="2.7.11.1"/>
    </reaction>
</comment>
<evidence type="ECO:0000256" key="2">
    <source>
        <dbReference type="ARBA" id="ARBA00012513"/>
    </source>
</evidence>
<name>B9SFF1_RICCO</name>
<dbReference type="GO" id="GO:0005524">
    <property type="term" value="F:ATP binding"/>
    <property type="evidence" value="ECO:0007669"/>
    <property type="project" value="UniProtKB-KW"/>
</dbReference>
<dbReference type="GO" id="GO:0007165">
    <property type="term" value="P:signal transduction"/>
    <property type="evidence" value="ECO:0000318"/>
    <property type="project" value="GO_Central"/>
</dbReference>
<dbReference type="FunCoup" id="B9SFF1">
    <property type="interactions" value="571"/>
</dbReference>
<dbReference type="InterPro" id="IPR008271">
    <property type="entry name" value="Ser/Thr_kinase_AS"/>
</dbReference>
<keyword evidence="14" id="KW-0325">Glycoprotein</keyword>
<dbReference type="SMART" id="SM00220">
    <property type="entry name" value="S_TKc"/>
    <property type="match status" value="1"/>
</dbReference>
<evidence type="ECO:0000256" key="1">
    <source>
        <dbReference type="ARBA" id="ARBA00004251"/>
    </source>
</evidence>
<keyword evidence="11" id="KW-1133">Transmembrane helix</keyword>
<evidence type="ECO:0000259" key="18">
    <source>
        <dbReference type="PROSITE" id="PS50927"/>
    </source>
</evidence>
<dbReference type="FunFam" id="1.10.510.10:FF:000060">
    <property type="entry name" value="G-type lectin S-receptor-like serine/threonine-protein kinase"/>
    <property type="match status" value="1"/>
</dbReference>
<keyword evidence="6" id="KW-0812">Transmembrane</keyword>
<dbReference type="Gene3D" id="1.10.510.10">
    <property type="entry name" value="Transferase(Phosphotransferase) domain 1"/>
    <property type="match status" value="3"/>
</dbReference>
<dbReference type="PANTHER" id="PTHR27002:SF1082">
    <property type="entry name" value="OS06G0693000 PROTEIN"/>
    <property type="match status" value="1"/>
</dbReference>
<dbReference type="Gene3D" id="2.90.10.10">
    <property type="entry name" value="Bulb-type lectin domain"/>
    <property type="match status" value="1"/>
</dbReference>
<dbReference type="CDD" id="cd00028">
    <property type="entry name" value="B_lectin"/>
    <property type="match status" value="1"/>
</dbReference>
<dbReference type="Pfam" id="PF11883">
    <property type="entry name" value="DUF3403"/>
    <property type="match status" value="1"/>
</dbReference>
<dbReference type="FunFam" id="1.10.510.10:FF:001023">
    <property type="entry name" value="Os07g0541700 protein"/>
    <property type="match status" value="1"/>
</dbReference>
<dbReference type="EMBL" id="EQ973944">
    <property type="protein sequence ID" value="EEF37739.1"/>
    <property type="molecule type" value="Genomic_DNA"/>
</dbReference>
<dbReference type="InterPro" id="IPR001480">
    <property type="entry name" value="Bulb-type_lectin_dom"/>
</dbReference>
<evidence type="ECO:0000256" key="12">
    <source>
        <dbReference type="ARBA" id="ARBA00023136"/>
    </source>
</evidence>
<dbReference type="Pfam" id="PF07714">
    <property type="entry name" value="PK_Tyr_Ser-Thr"/>
    <property type="match status" value="2"/>
</dbReference>
<keyword evidence="3" id="KW-1003">Cell membrane</keyword>
<feature type="domain" description="Bulb-type lectin" evidence="18">
    <location>
        <begin position="322"/>
        <end position="442"/>
    </location>
</feature>
<feature type="domain" description="Protein kinase" evidence="17">
    <location>
        <begin position="27"/>
        <end position="263"/>
    </location>
</feature>
<dbReference type="GO" id="GO:0005886">
    <property type="term" value="C:plasma membrane"/>
    <property type="evidence" value="ECO:0000318"/>
    <property type="project" value="GO_Central"/>
</dbReference>
<dbReference type="SMART" id="SM00473">
    <property type="entry name" value="PAN_AP"/>
    <property type="match status" value="1"/>
</dbReference>
<dbReference type="InterPro" id="IPR011009">
    <property type="entry name" value="Kinase-like_dom_sf"/>
</dbReference>
<keyword evidence="12" id="KW-0472">Membrane</keyword>
<dbReference type="GO" id="GO:0048544">
    <property type="term" value="P:recognition of pollen"/>
    <property type="evidence" value="ECO:0007669"/>
    <property type="project" value="InterPro"/>
</dbReference>
<dbReference type="AlphaFoldDB" id="B9SFF1"/>
<evidence type="ECO:0000256" key="14">
    <source>
        <dbReference type="ARBA" id="ARBA00023180"/>
    </source>
</evidence>
<evidence type="ECO:0000256" key="7">
    <source>
        <dbReference type="ARBA" id="ARBA00022729"/>
    </source>
</evidence>
<evidence type="ECO:0000256" key="10">
    <source>
        <dbReference type="ARBA" id="ARBA00022840"/>
    </source>
</evidence>
<keyword evidence="10" id="KW-0067">ATP-binding</keyword>
<keyword evidence="13" id="KW-1015">Disulfide bond</keyword>
<keyword evidence="4" id="KW-0723">Serine/threonine-protein kinase</keyword>
<dbReference type="InterPro" id="IPR003609">
    <property type="entry name" value="Pan_app"/>
</dbReference>
<dbReference type="PROSITE" id="PS50927">
    <property type="entry name" value="BULB_LECTIN"/>
    <property type="match status" value="1"/>
</dbReference>
<keyword evidence="9" id="KW-0418">Kinase</keyword>
<protein>
    <recommendedName>
        <fullName evidence="2">non-specific serine/threonine protein kinase</fullName>
        <ecNumber evidence="2">2.7.11.1</ecNumber>
    </recommendedName>
</protein>
<evidence type="ECO:0000256" key="6">
    <source>
        <dbReference type="ARBA" id="ARBA00022692"/>
    </source>
</evidence>